<sequence length="161" mass="18581">MNAVAYADTVLEAIKFAKELEIPVLNMHMAEGVHFTLPDKKVYLFDEYEERYMAYLKKFRDVCDKAIRGNNIKICIENTDGYKNYMLDGIKLLLENSSRLIHMHIHDAKGEKNHLVLGSGEINLKERFKVAKDNGCRCVIETKTVDALEKSVEYLKTHELI</sequence>
<proteinExistence type="predicted"/>
<dbReference type="Proteomes" id="UP001623592">
    <property type="component" value="Unassembled WGS sequence"/>
</dbReference>
<reference evidence="1 2" key="1">
    <citation type="submission" date="2024-11" db="EMBL/GenBank/DDBJ databases">
        <authorList>
            <person name="Heng Y.C."/>
            <person name="Lim A.C.H."/>
            <person name="Lee J.K.Y."/>
            <person name="Kittelmann S."/>
        </authorList>
    </citation>
    <scope>NUCLEOTIDE SEQUENCE [LARGE SCALE GENOMIC DNA]</scope>
    <source>
        <strain evidence="1 2">WILCCON 0114</strain>
    </source>
</reference>
<gene>
    <name evidence="1" type="ORF">ACJDT4_18080</name>
</gene>
<keyword evidence="2" id="KW-1185">Reference proteome</keyword>
<comment type="caution">
    <text evidence="1">The sequence shown here is derived from an EMBL/GenBank/DDBJ whole genome shotgun (WGS) entry which is preliminary data.</text>
</comment>
<organism evidence="1 2">
    <name type="scientific">Clostridium neuense</name>
    <dbReference type="NCBI Taxonomy" id="1728934"/>
    <lineage>
        <taxon>Bacteria</taxon>
        <taxon>Bacillati</taxon>
        <taxon>Bacillota</taxon>
        <taxon>Clostridia</taxon>
        <taxon>Eubacteriales</taxon>
        <taxon>Clostridiaceae</taxon>
        <taxon>Clostridium</taxon>
    </lineage>
</organism>
<accession>A0ABW8TIH5</accession>
<protein>
    <submittedName>
        <fullName evidence="1">Sugar phosphate isomerase/epimerase family protein</fullName>
    </submittedName>
</protein>
<name>A0ABW8TIH5_9CLOT</name>
<dbReference type="Gene3D" id="3.20.20.150">
    <property type="entry name" value="Divalent-metal-dependent TIM barrel enzymes"/>
    <property type="match status" value="2"/>
</dbReference>
<keyword evidence="1" id="KW-0413">Isomerase</keyword>
<dbReference type="SUPFAM" id="SSF51658">
    <property type="entry name" value="Xylose isomerase-like"/>
    <property type="match status" value="1"/>
</dbReference>
<dbReference type="RefSeq" id="WP_406788984.1">
    <property type="nucleotide sequence ID" value="NZ_JBJIAA010000016.1"/>
</dbReference>
<dbReference type="EMBL" id="JBJIAA010000016">
    <property type="protein sequence ID" value="MFL0252327.1"/>
    <property type="molecule type" value="Genomic_DNA"/>
</dbReference>
<evidence type="ECO:0000313" key="2">
    <source>
        <dbReference type="Proteomes" id="UP001623592"/>
    </source>
</evidence>
<dbReference type="GO" id="GO:0016853">
    <property type="term" value="F:isomerase activity"/>
    <property type="evidence" value="ECO:0007669"/>
    <property type="project" value="UniProtKB-KW"/>
</dbReference>
<dbReference type="InterPro" id="IPR036237">
    <property type="entry name" value="Xyl_isomerase-like_sf"/>
</dbReference>
<evidence type="ECO:0000313" key="1">
    <source>
        <dbReference type="EMBL" id="MFL0252327.1"/>
    </source>
</evidence>